<feature type="domain" description="DUF7711" evidence="1">
    <location>
        <begin position="1"/>
        <end position="196"/>
    </location>
</feature>
<reference evidence="2 3" key="1">
    <citation type="submission" date="2019-10" db="EMBL/GenBank/DDBJ databases">
        <title>Whole genome shotgun sequence of Acrocarpospora pleiomorpha NBRC 16267.</title>
        <authorList>
            <person name="Ichikawa N."/>
            <person name="Kimura A."/>
            <person name="Kitahashi Y."/>
            <person name="Komaki H."/>
            <person name="Oguchi A."/>
        </authorList>
    </citation>
    <scope>NUCLEOTIDE SEQUENCE [LARGE SCALE GENOMIC DNA]</scope>
    <source>
        <strain evidence="2 3">NBRC 16267</strain>
    </source>
</reference>
<dbReference type="RefSeq" id="WP_155344778.1">
    <property type="nucleotide sequence ID" value="NZ_BAAAHM010000028.1"/>
</dbReference>
<organism evidence="2 3">
    <name type="scientific">Acrocarpospora pleiomorpha</name>
    <dbReference type="NCBI Taxonomy" id="90975"/>
    <lineage>
        <taxon>Bacteria</taxon>
        <taxon>Bacillati</taxon>
        <taxon>Actinomycetota</taxon>
        <taxon>Actinomycetes</taxon>
        <taxon>Streptosporangiales</taxon>
        <taxon>Streptosporangiaceae</taxon>
        <taxon>Acrocarpospora</taxon>
    </lineage>
</organism>
<evidence type="ECO:0000259" key="1">
    <source>
        <dbReference type="Pfam" id="PF24821"/>
    </source>
</evidence>
<dbReference type="Proteomes" id="UP000377595">
    <property type="component" value="Unassembled WGS sequence"/>
</dbReference>
<protein>
    <recommendedName>
        <fullName evidence="1">DUF7711 domain-containing protein</fullName>
    </recommendedName>
</protein>
<accession>A0A5M3XF78</accession>
<evidence type="ECO:0000313" key="3">
    <source>
        <dbReference type="Proteomes" id="UP000377595"/>
    </source>
</evidence>
<dbReference type="InterPro" id="IPR056128">
    <property type="entry name" value="DUF7711"/>
</dbReference>
<keyword evidence="3" id="KW-1185">Reference proteome</keyword>
<evidence type="ECO:0000313" key="2">
    <source>
        <dbReference type="EMBL" id="GES19710.1"/>
    </source>
</evidence>
<sequence>MRYRRAVEKLQILAEACEHTKRLPSEEPFLREAYVFGDVLAGADPLDCVEVAFVLNLPPADVPWESHPHGTGWLVDVLRLDKGGIAYWWRSHLDPVWNHVIRGPVRFWSLEGPDEAVLAALAERRFEELRRVVPSPADEREQLAEELRVALERLRAVHGAYWDREWRLEHRGSGRYPEHHLWEAVQGYLGLLDARHEKP</sequence>
<comment type="caution">
    <text evidence="2">The sequence shown here is derived from an EMBL/GenBank/DDBJ whole genome shotgun (WGS) entry which is preliminary data.</text>
</comment>
<dbReference type="AlphaFoldDB" id="A0A5M3XF78"/>
<dbReference type="EMBL" id="BLAF01000013">
    <property type="protein sequence ID" value="GES19710.1"/>
    <property type="molecule type" value="Genomic_DNA"/>
</dbReference>
<gene>
    <name evidence="2" type="ORF">Aple_026060</name>
</gene>
<proteinExistence type="predicted"/>
<dbReference type="Pfam" id="PF24821">
    <property type="entry name" value="DUF7711"/>
    <property type="match status" value="1"/>
</dbReference>
<name>A0A5M3XF78_9ACTN</name>
<dbReference type="OrthoDB" id="3529973at2"/>